<evidence type="ECO:0000256" key="1">
    <source>
        <dbReference type="SAM" id="MobiDB-lite"/>
    </source>
</evidence>
<feature type="transmembrane region" description="Helical" evidence="2">
    <location>
        <begin position="382"/>
        <end position="403"/>
    </location>
</feature>
<protein>
    <submittedName>
        <fullName evidence="3">Uncharacterized protein</fullName>
    </submittedName>
</protein>
<organism evidence="3 4">
    <name type="scientific">Streptomyces niveus</name>
    <name type="common">Streptomyces spheroides</name>
    <dbReference type="NCBI Taxonomy" id="193462"/>
    <lineage>
        <taxon>Bacteria</taxon>
        <taxon>Bacillati</taxon>
        <taxon>Actinomycetota</taxon>
        <taxon>Actinomycetes</taxon>
        <taxon>Kitasatosporales</taxon>
        <taxon>Streptomycetaceae</taxon>
        <taxon>Streptomyces</taxon>
    </lineage>
</organism>
<feature type="compositionally biased region" description="Pro residues" evidence="1">
    <location>
        <begin position="72"/>
        <end position="85"/>
    </location>
</feature>
<feature type="compositionally biased region" description="Low complexity" evidence="1">
    <location>
        <begin position="138"/>
        <end position="151"/>
    </location>
</feature>
<dbReference type="RefSeq" id="WP_203233584.1">
    <property type="nucleotide sequence ID" value="NZ_CP018047.1"/>
</dbReference>
<feature type="compositionally biased region" description="Pro residues" evidence="1">
    <location>
        <begin position="352"/>
        <end position="363"/>
    </location>
</feature>
<dbReference type="EMBL" id="CP018047">
    <property type="protein sequence ID" value="AQU68078.1"/>
    <property type="molecule type" value="Genomic_DNA"/>
</dbReference>
<dbReference type="Proteomes" id="UP000189677">
    <property type="component" value="Chromosome"/>
</dbReference>
<gene>
    <name evidence="3" type="ORF">BBN63_19500</name>
</gene>
<evidence type="ECO:0000313" key="3">
    <source>
        <dbReference type="EMBL" id="AQU68078.1"/>
    </source>
</evidence>
<feature type="compositionally biased region" description="Basic and acidic residues" evidence="1">
    <location>
        <begin position="1"/>
        <end position="10"/>
    </location>
</feature>
<feature type="region of interest" description="Disordered" evidence="1">
    <location>
        <begin position="530"/>
        <end position="559"/>
    </location>
</feature>
<feature type="region of interest" description="Disordered" evidence="1">
    <location>
        <begin position="400"/>
        <end position="448"/>
    </location>
</feature>
<accession>A0A1U9QUZ4</accession>
<evidence type="ECO:0000313" key="4">
    <source>
        <dbReference type="Proteomes" id="UP000189677"/>
    </source>
</evidence>
<feature type="compositionally biased region" description="Low complexity" evidence="1">
    <location>
        <begin position="109"/>
        <end position="131"/>
    </location>
</feature>
<evidence type="ECO:0000256" key="2">
    <source>
        <dbReference type="SAM" id="Phobius"/>
    </source>
</evidence>
<keyword evidence="2" id="KW-0472">Membrane</keyword>
<sequence>MTQSGQRDEPQSPAARPAHEGIVLPADGGPPLIPGAPAADQTAPAGGQPWGQPWGPGAPQPEPQGLPQGQPQGPPPGHQLPPSQAPQPDHGAHGSYDATGAYGGGGYGYPQAPQQQYQPPQQQQHYQSQQQPLPPAQPQAQPLPQAQPPQQHYGAPQGGTYGGQPLPAETPPPAVPGGPFGSADATQFIPPVPAAGAADATQLIPPVPPQYHQGQNPGGMPPERPAESTQYLGTVQPPPPGQGTSDADATQFIAPVPTQGSADIPAVPPGAPYGIRPGAPGDRQPPAEFDSLFRSEGPGAGQVPDETQQLPQFDPAAAPGAGPGRRRGGPQGRGRQGHPQQGPGQGYGQGGAPPPYGQPPRGPQEPSGPQGRAAARRKSSPVPLIAAVVVGCAVLGLGAGWLMSGDDSKKQDNNQTVSSESSPSGPGDEQEPADPAKPQAEELDKLLAESNDSRAAVISAVESIKTCDNLDKAVSDLQGAADQRRDLVARLKELTLDKLPQHGQLSSSLTEAWQASASADDHYATWAGEAKTKKGCKGGKARTTKAASEGHVASGEATAAKRKASGLWNGIATKYGLTERAPTEL</sequence>
<dbReference type="AlphaFoldDB" id="A0A1U9QUZ4"/>
<feature type="compositionally biased region" description="Basic residues" evidence="1">
    <location>
        <begin position="533"/>
        <end position="543"/>
    </location>
</feature>
<reference evidence="3 4" key="1">
    <citation type="submission" date="2016-11" db="EMBL/GenBank/DDBJ databases">
        <title>Complete genome sequence of Streptomyces niveus SCSIO 3406.</title>
        <authorList>
            <person name="Zhu Q."/>
            <person name="Cheng W."/>
            <person name="Song Y."/>
            <person name="Li Q."/>
            <person name="Ju J."/>
        </authorList>
    </citation>
    <scope>NUCLEOTIDE SEQUENCE [LARGE SCALE GENOMIC DNA]</scope>
    <source>
        <strain evidence="3 4">SCSIO 3406</strain>
    </source>
</reference>
<keyword evidence="2" id="KW-1133">Transmembrane helix</keyword>
<keyword evidence="2" id="KW-0812">Transmembrane</keyword>
<feature type="compositionally biased region" description="Low complexity" evidence="1">
    <location>
        <begin position="418"/>
        <end position="427"/>
    </location>
</feature>
<proteinExistence type="predicted"/>
<name>A0A1U9QUZ4_STRNV</name>
<feature type="compositionally biased region" description="Low complexity" evidence="1">
    <location>
        <begin position="24"/>
        <end position="55"/>
    </location>
</feature>
<keyword evidence="4" id="KW-1185">Reference proteome</keyword>
<feature type="region of interest" description="Disordered" evidence="1">
    <location>
        <begin position="1"/>
        <end position="380"/>
    </location>
</feature>
<dbReference type="KEGG" id="snw:BBN63_19500"/>